<feature type="domain" description="Fluoroacetyl-CoA-specific thioesterase-like" evidence="1">
    <location>
        <begin position="14"/>
        <end position="115"/>
    </location>
</feature>
<accession>A0ABS9CKT1</accession>
<dbReference type="EMBL" id="JAFBIT010000001">
    <property type="protein sequence ID" value="MCF2651755.1"/>
    <property type="molecule type" value="Genomic_DNA"/>
</dbReference>
<dbReference type="InterPro" id="IPR054485">
    <property type="entry name" value="FlK-like_dom"/>
</dbReference>
<dbReference type="Proteomes" id="UP001299220">
    <property type="component" value="Unassembled WGS sequence"/>
</dbReference>
<dbReference type="InterPro" id="IPR029069">
    <property type="entry name" value="HotDog_dom_sf"/>
</dbReference>
<comment type="caution">
    <text evidence="2">The sequence shown here is derived from an EMBL/GenBank/DDBJ whole genome shotgun (WGS) entry which is preliminary data.</text>
</comment>
<dbReference type="PANTHER" id="PTHR36934:SF1">
    <property type="entry name" value="THIOESTERASE DOMAIN-CONTAINING PROTEIN"/>
    <property type="match status" value="1"/>
</dbReference>
<dbReference type="Pfam" id="PF22636">
    <property type="entry name" value="FlK"/>
    <property type="match status" value="1"/>
</dbReference>
<evidence type="ECO:0000313" key="2">
    <source>
        <dbReference type="EMBL" id="MCF2651755.1"/>
    </source>
</evidence>
<sequence>MLTTGIKGKAEAVVDAHNTAKAMGSGTLDVFATPAMVALMESAAYRSVASALEPGTGTVGTLMNIKHVAATPMGMRVTAESELIEVDGRRLVFSVQASDETGLIGTGTHERFIVADKKFMAKAESKRG</sequence>
<organism evidence="2 3">
    <name type="scientific">Anaeromassilibacillus senegalensis</name>
    <dbReference type="NCBI Taxonomy" id="1673717"/>
    <lineage>
        <taxon>Bacteria</taxon>
        <taxon>Bacillati</taxon>
        <taxon>Bacillota</taxon>
        <taxon>Clostridia</taxon>
        <taxon>Eubacteriales</taxon>
        <taxon>Acutalibacteraceae</taxon>
        <taxon>Anaeromassilibacillus</taxon>
    </lineage>
</organism>
<name>A0ABS9CKT1_9FIRM</name>
<dbReference type="PIRSF" id="PIRSF014972">
    <property type="entry name" value="FlK"/>
    <property type="match status" value="1"/>
</dbReference>
<dbReference type="Gene3D" id="3.10.129.10">
    <property type="entry name" value="Hotdog Thioesterase"/>
    <property type="match status" value="1"/>
</dbReference>
<dbReference type="InterPro" id="IPR025540">
    <property type="entry name" value="FlK"/>
</dbReference>
<evidence type="ECO:0000259" key="1">
    <source>
        <dbReference type="Pfam" id="PF22636"/>
    </source>
</evidence>
<dbReference type="SUPFAM" id="SSF54637">
    <property type="entry name" value="Thioesterase/thiol ester dehydrase-isomerase"/>
    <property type="match status" value="1"/>
</dbReference>
<evidence type="ECO:0000313" key="3">
    <source>
        <dbReference type="Proteomes" id="UP001299220"/>
    </source>
</evidence>
<dbReference type="RefSeq" id="WP_235322758.1">
    <property type="nucleotide sequence ID" value="NZ_JAFBIT010000001.1"/>
</dbReference>
<keyword evidence="3" id="KW-1185">Reference proteome</keyword>
<protein>
    <submittedName>
        <fullName evidence="2">Thioesterase family protein</fullName>
    </submittedName>
</protein>
<reference evidence="2 3" key="1">
    <citation type="submission" date="2020-12" db="EMBL/GenBank/DDBJ databases">
        <title>Whole genome sequences of gut porcine anaerobes.</title>
        <authorList>
            <person name="Kubasova T."/>
            <person name="Jahodarova E."/>
            <person name="Rychlik I."/>
        </authorList>
    </citation>
    <scope>NUCLEOTIDE SEQUENCE [LARGE SCALE GENOMIC DNA]</scope>
    <source>
        <strain evidence="2 3">An867</strain>
    </source>
</reference>
<proteinExistence type="predicted"/>
<gene>
    <name evidence="2" type="ORF">JQM67_04000</name>
</gene>
<dbReference type="PANTHER" id="PTHR36934">
    <property type="entry name" value="BLR0278 PROTEIN"/>
    <property type="match status" value="1"/>
</dbReference>